<keyword evidence="7" id="KW-0653">Protein transport</keyword>
<evidence type="ECO:0000313" key="9">
    <source>
        <dbReference type="EMBL" id="MFD2277735.1"/>
    </source>
</evidence>
<comment type="caution">
    <text evidence="9">The sequence shown here is derived from an EMBL/GenBank/DDBJ whole genome shotgun (WGS) entry which is preliminary data.</text>
</comment>
<feature type="transmembrane region" description="Helical" evidence="8">
    <location>
        <begin position="12"/>
        <end position="32"/>
    </location>
</feature>
<name>A0ABW5E9S0_9BACT</name>
<reference evidence="10" key="1">
    <citation type="journal article" date="2019" name="Int. J. Syst. Evol. Microbiol.">
        <title>The Global Catalogue of Microorganisms (GCM) 10K type strain sequencing project: providing services to taxonomists for standard genome sequencing and annotation.</title>
        <authorList>
            <consortium name="The Broad Institute Genomics Platform"/>
            <consortium name="The Broad Institute Genome Sequencing Center for Infectious Disease"/>
            <person name="Wu L."/>
            <person name="Ma J."/>
        </authorList>
    </citation>
    <scope>NUCLEOTIDE SEQUENCE [LARGE SCALE GENOMIC DNA]</scope>
    <source>
        <strain evidence="10">JCM 16545</strain>
    </source>
</reference>
<proteinExistence type="inferred from homology"/>
<sequence>MKLELTLPEKPGVLHGLALIDLLALVMLFPLLTSSLAPQAGAEVELPETNFRLQRVSNPIVVSITGGADPQFWVGKERVERDGLLDAVKLRAEGWKSGGAAAVLLKVDKTAQSYGMDVCYELLREGYRTLWGAKLAQD</sequence>
<gene>
    <name evidence="9" type="ORF">ACFSQZ_14800</name>
</gene>
<comment type="subcellular location">
    <subcellularLocation>
        <location evidence="1">Cell membrane</location>
        <topology evidence="1">Single-pass membrane protein</topology>
    </subcellularLocation>
    <subcellularLocation>
        <location evidence="7">Cell membrane</location>
        <topology evidence="7">Single-pass type II membrane protein</topology>
    </subcellularLocation>
</comment>
<evidence type="ECO:0000256" key="4">
    <source>
        <dbReference type="ARBA" id="ARBA00022692"/>
    </source>
</evidence>
<dbReference type="RefSeq" id="WP_377092596.1">
    <property type="nucleotide sequence ID" value="NZ_JBHSJM010000001.1"/>
</dbReference>
<accession>A0ABW5E9S0</accession>
<evidence type="ECO:0000256" key="8">
    <source>
        <dbReference type="SAM" id="Phobius"/>
    </source>
</evidence>
<evidence type="ECO:0000256" key="6">
    <source>
        <dbReference type="ARBA" id="ARBA00023136"/>
    </source>
</evidence>
<keyword evidence="6 8" id="KW-0472">Membrane</keyword>
<evidence type="ECO:0000256" key="1">
    <source>
        <dbReference type="ARBA" id="ARBA00004162"/>
    </source>
</evidence>
<evidence type="ECO:0000256" key="3">
    <source>
        <dbReference type="ARBA" id="ARBA00022475"/>
    </source>
</evidence>
<evidence type="ECO:0000256" key="2">
    <source>
        <dbReference type="ARBA" id="ARBA00005811"/>
    </source>
</evidence>
<evidence type="ECO:0000313" key="10">
    <source>
        <dbReference type="Proteomes" id="UP001597297"/>
    </source>
</evidence>
<keyword evidence="5 8" id="KW-1133">Transmembrane helix</keyword>
<organism evidence="9 10">
    <name type="scientific">Rubritalea spongiae</name>
    <dbReference type="NCBI Taxonomy" id="430797"/>
    <lineage>
        <taxon>Bacteria</taxon>
        <taxon>Pseudomonadati</taxon>
        <taxon>Verrucomicrobiota</taxon>
        <taxon>Verrucomicrobiia</taxon>
        <taxon>Verrucomicrobiales</taxon>
        <taxon>Rubritaleaceae</taxon>
        <taxon>Rubritalea</taxon>
    </lineage>
</organism>
<dbReference type="EMBL" id="JBHUJC010000045">
    <property type="protein sequence ID" value="MFD2277735.1"/>
    <property type="molecule type" value="Genomic_DNA"/>
</dbReference>
<keyword evidence="10" id="KW-1185">Reference proteome</keyword>
<dbReference type="InterPro" id="IPR003400">
    <property type="entry name" value="ExbD"/>
</dbReference>
<dbReference type="Pfam" id="PF02472">
    <property type="entry name" value="ExbD"/>
    <property type="match status" value="1"/>
</dbReference>
<evidence type="ECO:0000256" key="7">
    <source>
        <dbReference type="RuleBase" id="RU003879"/>
    </source>
</evidence>
<keyword evidence="3" id="KW-1003">Cell membrane</keyword>
<keyword evidence="7" id="KW-0813">Transport</keyword>
<protein>
    <submittedName>
        <fullName evidence="9">ExbD/TolR family protein</fullName>
    </submittedName>
</protein>
<comment type="similarity">
    <text evidence="2 7">Belongs to the ExbD/TolR family.</text>
</comment>
<evidence type="ECO:0000256" key="5">
    <source>
        <dbReference type="ARBA" id="ARBA00022989"/>
    </source>
</evidence>
<dbReference type="Proteomes" id="UP001597297">
    <property type="component" value="Unassembled WGS sequence"/>
</dbReference>
<keyword evidence="4 7" id="KW-0812">Transmembrane</keyword>